<reference evidence="2" key="1">
    <citation type="submission" date="2022-11" db="EMBL/GenBank/DDBJ databases">
        <title>blaNDM-1 and qnrB1 co-producing ST413 Enterobacter.</title>
        <authorList>
            <person name="Halder G."/>
            <person name="Chaudhuri B."/>
            <person name="Dutta S."/>
        </authorList>
    </citation>
    <scope>NUCLEOTIDE SEQUENCE</scope>
    <source>
        <strain evidence="2">PEER684</strain>
    </source>
</reference>
<dbReference type="PROSITE" id="PS50297">
    <property type="entry name" value="ANK_REP_REGION"/>
    <property type="match status" value="1"/>
</dbReference>
<evidence type="ECO:0000313" key="2">
    <source>
        <dbReference type="EMBL" id="MDR9948475.1"/>
    </source>
</evidence>
<dbReference type="EMBL" id="JALLIR010000001">
    <property type="protein sequence ID" value="MDR9948475.1"/>
    <property type="molecule type" value="Genomic_DNA"/>
</dbReference>
<sequence>MTPANDVLSKQISELAYKGQWEPLLNVLERYPSFINTASEKGYTPLHQAAWHGAKRPVIGKLLRMGADKTLVTYNKLQTPLDIALEKNPARKDLLFLLHPQPRTLSQLMRKMIEDQLIHFQTYDENMVLYERLLFLFNECDVFELGHNDRNRFLSAFSALTGIQLDEVIADNNQEVQRSGLELRFWFNQFMPVLQKLAVQKNTIPLEKSWITVADLMFPDLDGWGYRGDPSLWREMRQSLSRVPLPDNRIELEKILLNSAQSIMNATFSTEHGVFVKRFSHGGMSSGWISFEFWTTNAIPGILQRAEWLRETWRY</sequence>
<dbReference type="InterPro" id="IPR036770">
    <property type="entry name" value="Ankyrin_rpt-contain_sf"/>
</dbReference>
<evidence type="ECO:0000313" key="3">
    <source>
        <dbReference type="Proteomes" id="UP001185068"/>
    </source>
</evidence>
<protein>
    <submittedName>
        <fullName evidence="2">Ankyrin repeat domain-containing protein</fullName>
    </submittedName>
</protein>
<proteinExistence type="predicted"/>
<dbReference type="AlphaFoldDB" id="A0AAE4J1G3"/>
<dbReference type="Gene3D" id="1.25.40.20">
    <property type="entry name" value="Ankyrin repeat-containing domain"/>
    <property type="match status" value="1"/>
</dbReference>
<accession>A0AAE4J1G3</accession>
<comment type="caution">
    <text evidence="2">The sequence shown here is derived from an EMBL/GenBank/DDBJ whole genome shotgun (WGS) entry which is preliminary data.</text>
</comment>
<dbReference type="PROSITE" id="PS50088">
    <property type="entry name" value="ANK_REPEAT"/>
    <property type="match status" value="1"/>
</dbReference>
<organism evidence="2 3">
    <name type="scientific">Enterobacter sichuanensis</name>
    <dbReference type="NCBI Taxonomy" id="2071710"/>
    <lineage>
        <taxon>Bacteria</taxon>
        <taxon>Pseudomonadati</taxon>
        <taxon>Pseudomonadota</taxon>
        <taxon>Gammaproteobacteria</taxon>
        <taxon>Enterobacterales</taxon>
        <taxon>Enterobacteriaceae</taxon>
        <taxon>Enterobacter</taxon>
        <taxon>Enterobacter cloacae complex</taxon>
    </lineage>
</organism>
<dbReference type="Proteomes" id="UP001185068">
    <property type="component" value="Unassembled WGS sequence"/>
</dbReference>
<dbReference type="RefSeq" id="WP_059384877.1">
    <property type="nucleotide sequence ID" value="NZ_JALLIR010000001.1"/>
</dbReference>
<keyword evidence="1" id="KW-0040">ANK repeat</keyword>
<dbReference type="InterPro" id="IPR002110">
    <property type="entry name" value="Ankyrin_rpt"/>
</dbReference>
<gene>
    <name evidence="2" type="ORF">MX989_20690</name>
</gene>
<feature type="repeat" description="ANK" evidence="1">
    <location>
        <begin position="41"/>
        <end position="74"/>
    </location>
</feature>
<evidence type="ECO:0000256" key="1">
    <source>
        <dbReference type="PROSITE-ProRule" id="PRU00023"/>
    </source>
</evidence>
<dbReference type="SUPFAM" id="SSF48403">
    <property type="entry name" value="Ankyrin repeat"/>
    <property type="match status" value="1"/>
</dbReference>
<name>A0AAE4J1G3_9ENTR</name>